<reference evidence="6 7" key="1">
    <citation type="submission" date="2014-07" db="EMBL/GenBank/DDBJ databases">
        <authorList>
            <person name="Urmite Genomes Urmite Genomes"/>
        </authorList>
    </citation>
    <scope>NUCLEOTIDE SEQUENCE [LARGE SCALE GENOMIC DNA]</scope>
    <source>
        <strain evidence="6 7">20_BN</strain>
    </source>
</reference>
<organism evidence="6 7">
    <name type="scientific">Pseudomonas saudiphocaensis</name>
    <dbReference type="NCBI Taxonomy" id="1499686"/>
    <lineage>
        <taxon>Bacteria</taxon>
        <taxon>Pseudomonadati</taxon>
        <taxon>Pseudomonadota</taxon>
        <taxon>Gammaproteobacteria</taxon>
        <taxon>Pseudomonadales</taxon>
        <taxon>Pseudomonadaceae</taxon>
        <taxon>Pseudomonas</taxon>
    </lineage>
</organism>
<dbReference type="STRING" id="1499686.BN1079_00002"/>
<dbReference type="EC" id="3.2.2.-" evidence="5"/>
<name>A0A078LQU2_9PSED</name>
<evidence type="ECO:0000256" key="3">
    <source>
        <dbReference type="ARBA" id="ARBA00022801"/>
    </source>
</evidence>
<accession>A0A078LQU2</accession>
<dbReference type="InterPro" id="IPR036995">
    <property type="entry name" value="MPG_sf"/>
</dbReference>
<protein>
    <recommendedName>
        <fullName evidence="5">Putative 3-methyladenine DNA glycosylase</fullName>
        <ecNumber evidence="5">3.2.2.-</ecNumber>
    </recommendedName>
</protein>
<dbReference type="OrthoDB" id="9794313at2"/>
<dbReference type="Pfam" id="PF02245">
    <property type="entry name" value="Pur_DNA_glyco"/>
    <property type="match status" value="1"/>
</dbReference>
<dbReference type="Gene3D" id="3.10.300.10">
    <property type="entry name" value="Methylpurine-DNA glycosylase (MPG)"/>
    <property type="match status" value="1"/>
</dbReference>
<evidence type="ECO:0000256" key="1">
    <source>
        <dbReference type="ARBA" id="ARBA00009232"/>
    </source>
</evidence>
<dbReference type="HOGENOM" id="CLU_104187_0_0_6"/>
<dbReference type="InterPro" id="IPR003180">
    <property type="entry name" value="MPG"/>
</dbReference>
<evidence type="ECO:0000256" key="5">
    <source>
        <dbReference type="HAMAP-Rule" id="MF_00527"/>
    </source>
</evidence>
<dbReference type="SUPFAM" id="SSF50486">
    <property type="entry name" value="FMT C-terminal domain-like"/>
    <property type="match status" value="1"/>
</dbReference>
<proteinExistence type="inferred from homology"/>
<dbReference type="GO" id="GO:0006284">
    <property type="term" value="P:base-excision repair"/>
    <property type="evidence" value="ECO:0007669"/>
    <property type="project" value="InterPro"/>
</dbReference>
<evidence type="ECO:0000313" key="6">
    <source>
        <dbReference type="EMBL" id="CDZ92737.1"/>
    </source>
</evidence>
<keyword evidence="7" id="KW-1185">Reference proteome</keyword>
<dbReference type="RefSeq" id="WP_037021443.1">
    <property type="nucleotide sequence ID" value="NZ_CCSF01000001.1"/>
</dbReference>
<keyword evidence="3 5" id="KW-0378">Hydrolase</keyword>
<evidence type="ECO:0000313" key="7">
    <source>
        <dbReference type="Proteomes" id="UP000053902"/>
    </source>
</evidence>
<keyword evidence="2 5" id="KW-0227">DNA damage</keyword>
<dbReference type="GO" id="GO:0003677">
    <property type="term" value="F:DNA binding"/>
    <property type="evidence" value="ECO:0007669"/>
    <property type="project" value="InterPro"/>
</dbReference>
<dbReference type="NCBIfam" id="NF002005">
    <property type="entry name" value="PRK00802.1-5"/>
    <property type="match status" value="1"/>
</dbReference>
<gene>
    <name evidence="6" type="ORF">BN1079_00002</name>
</gene>
<dbReference type="PANTHER" id="PTHR10429:SF0">
    <property type="entry name" value="DNA-3-METHYLADENINE GLYCOSYLASE"/>
    <property type="match status" value="1"/>
</dbReference>
<dbReference type="eggNOG" id="COG2094">
    <property type="taxonomic scope" value="Bacteria"/>
</dbReference>
<dbReference type="PANTHER" id="PTHR10429">
    <property type="entry name" value="DNA-3-METHYLADENINE GLYCOSYLASE"/>
    <property type="match status" value="1"/>
</dbReference>
<sequence length="241" mass="26544">MDSLAEPQHKHLDDAFFDRDAQLVARELLGTVIRHCVDGLWLSARIIETEAYYIHEKASHSSLGNSPSRRAMFMPAGHPYLYYSRGGDSLNFSVQGDGNAVCIKAGYPWVDTISSEASLERMLANSPAAAGGVRALTRLCSGQSLLCKALGLTVVEWNAKPMDPRRLRIDDIGARPDIIQTTRLGIPPGRDEHLPYRFVDAGFAPHCTRNPLRRGQREGEDYVLLQHSKISGLCGAESTLT</sequence>
<dbReference type="HAMAP" id="MF_00527">
    <property type="entry name" value="3MGH"/>
    <property type="match status" value="1"/>
</dbReference>
<dbReference type="AlphaFoldDB" id="A0A078LQU2"/>
<comment type="similarity">
    <text evidence="1 5">Belongs to the DNA glycosylase MPG family.</text>
</comment>
<keyword evidence="4 5" id="KW-0234">DNA repair</keyword>
<dbReference type="CDD" id="cd00540">
    <property type="entry name" value="AAG"/>
    <property type="match status" value="1"/>
</dbReference>
<evidence type="ECO:0000256" key="4">
    <source>
        <dbReference type="ARBA" id="ARBA00023204"/>
    </source>
</evidence>
<evidence type="ECO:0000256" key="2">
    <source>
        <dbReference type="ARBA" id="ARBA00022763"/>
    </source>
</evidence>
<dbReference type="InterPro" id="IPR011034">
    <property type="entry name" value="Formyl_transferase-like_C_sf"/>
</dbReference>
<dbReference type="GO" id="GO:0003905">
    <property type="term" value="F:alkylbase DNA N-glycosylase activity"/>
    <property type="evidence" value="ECO:0007669"/>
    <property type="project" value="InterPro"/>
</dbReference>
<dbReference type="Proteomes" id="UP000053902">
    <property type="component" value="Unassembled WGS sequence"/>
</dbReference>
<dbReference type="EMBL" id="CCSF01000001">
    <property type="protein sequence ID" value="CDZ92737.1"/>
    <property type="molecule type" value="Genomic_DNA"/>
</dbReference>